<feature type="domain" description="Bacterial type II secretion system protein E" evidence="3">
    <location>
        <begin position="312"/>
        <end position="551"/>
    </location>
</feature>
<dbReference type="InterPro" id="IPR001482">
    <property type="entry name" value="T2SS/T4SS_dom"/>
</dbReference>
<dbReference type="InterPro" id="IPR027417">
    <property type="entry name" value="P-loop_NTPase"/>
</dbReference>
<evidence type="ECO:0000259" key="3">
    <source>
        <dbReference type="Pfam" id="PF00437"/>
    </source>
</evidence>
<sequence>MSAIRAAVDGLTAGTVLDGIGPLGGRERRDACSCRASIADGTLVLEASDCPGDGRLSAEPACRRTAVDALAKRDADRIVVRSNGIERHHYGQSVDLFAAAGRFVDRFGNTNDELAATARADPLSIGAQLRQPGTGHASEFGSGDGSPLVHETELVALANEFDAYESIPSPTVGLTIGHYRIDPTMPDDARLRDGRSLETGSDVRLYDRRRGVTRYTLDPAELRLTEDERSQLLEGYEAIAEGVVDGDRAAARALEHVTGEPADPLLREILAKHTAGYGVLEDLFADPRLTDVYVTSPVSRNPLQAVVDGESMRTNVYLTIEGARALASRIRRTSGRAFSRAKPTVDATAPLESGTTVRVAGVTDPVSDGDAFAFREQTDDRFTLPALVANGTVSAKAAGFLSVAVERNAAALIAGTRSAGKTTLLGTLLYELSPETRTVVLEDTPELPVEALQSVGRNVQPLRTGGEGGPEITPEKALRTALRLGDGALVVGEIRGEEAQVLYEAMRVGANANAVLGTVHGDGADDVFERVVTDLGVAPSSFAATDLVVTLQSTRVDGERTRRLSQIEEVVGDGDEHWFEPLYELGECERERERGVGTDRGSACATDGGNDPTVQRPERQPSVTAVPTGRIDRGESRVVERLAAPDESYADVRRAIEQRTERLAALAADGRTRPREVAAACAGRHDRGGTTGG</sequence>
<proteinExistence type="inferred from homology"/>
<dbReference type="InterPro" id="IPR050921">
    <property type="entry name" value="T4SS_GSP_E_ATPase"/>
</dbReference>
<evidence type="ECO:0000256" key="1">
    <source>
        <dbReference type="ARBA" id="ARBA00006611"/>
    </source>
</evidence>
<dbReference type="STRING" id="1227499.C493_22076"/>
<evidence type="ECO:0000256" key="2">
    <source>
        <dbReference type="SAM" id="MobiDB-lite"/>
    </source>
</evidence>
<dbReference type="AlphaFoldDB" id="L9WGV2"/>
<dbReference type="EMBL" id="AOHZ01000111">
    <property type="protein sequence ID" value="ELY48567.1"/>
    <property type="molecule type" value="Genomic_DNA"/>
</dbReference>
<dbReference type="PANTHER" id="PTHR30486">
    <property type="entry name" value="TWITCHING MOTILITY PROTEIN PILT"/>
    <property type="match status" value="1"/>
</dbReference>
<dbReference type="PANTHER" id="PTHR30486:SF6">
    <property type="entry name" value="TYPE IV PILUS RETRACTATION ATPASE PILT"/>
    <property type="match status" value="1"/>
</dbReference>
<comment type="similarity">
    <text evidence="1">Belongs to the GSP E family.</text>
</comment>
<organism evidence="4 5">
    <name type="scientific">Natronolimnohabitans innermongolicus JCM 12255</name>
    <dbReference type="NCBI Taxonomy" id="1227499"/>
    <lineage>
        <taxon>Archaea</taxon>
        <taxon>Methanobacteriati</taxon>
        <taxon>Methanobacteriota</taxon>
        <taxon>Stenosarchaea group</taxon>
        <taxon>Halobacteria</taxon>
        <taxon>Halobacteriales</taxon>
        <taxon>Natrialbaceae</taxon>
        <taxon>Natronolimnohabitans</taxon>
    </lineage>
</organism>
<dbReference type="eggNOG" id="arCOG01818">
    <property type="taxonomic scope" value="Archaea"/>
</dbReference>
<dbReference type="Gene3D" id="3.30.450.380">
    <property type="match status" value="1"/>
</dbReference>
<name>L9WGV2_9EURY</name>
<gene>
    <name evidence="4" type="ORF">C493_22076</name>
</gene>
<dbReference type="SUPFAM" id="SSF52540">
    <property type="entry name" value="P-loop containing nucleoside triphosphate hydrolases"/>
    <property type="match status" value="1"/>
</dbReference>
<accession>L9WGV2</accession>
<evidence type="ECO:0000313" key="4">
    <source>
        <dbReference type="EMBL" id="ELY48567.1"/>
    </source>
</evidence>
<protein>
    <submittedName>
        <fullName evidence="4">Type II secretion system protein E</fullName>
    </submittedName>
</protein>
<dbReference type="Gene3D" id="3.40.50.300">
    <property type="entry name" value="P-loop containing nucleotide triphosphate hydrolases"/>
    <property type="match status" value="1"/>
</dbReference>
<feature type="region of interest" description="Disordered" evidence="2">
    <location>
        <begin position="591"/>
        <end position="627"/>
    </location>
</feature>
<reference evidence="4 5" key="1">
    <citation type="journal article" date="2014" name="PLoS Genet.">
        <title>Phylogenetically driven sequencing of extremely halophilic archaea reveals strategies for static and dynamic osmo-response.</title>
        <authorList>
            <person name="Becker E.A."/>
            <person name="Seitzer P.M."/>
            <person name="Tritt A."/>
            <person name="Larsen D."/>
            <person name="Krusor M."/>
            <person name="Yao A.I."/>
            <person name="Wu D."/>
            <person name="Madern D."/>
            <person name="Eisen J.A."/>
            <person name="Darling A.E."/>
            <person name="Facciotti M.T."/>
        </authorList>
    </citation>
    <scope>NUCLEOTIDE SEQUENCE [LARGE SCALE GENOMIC DNA]</scope>
    <source>
        <strain evidence="4 5">JCM 12255</strain>
    </source>
</reference>
<comment type="caution">
    <text evidence="4">The sequence shown here is derived from an EMBL/GenBank/DDBJ whole genome shotgun (WGS) entry which is preliminary data.</text>
</comment>
<dbReference type="PATRIC" id="fig|1227499.3.peg.4535"/>
<keyword evidence="5" id="KW-1185">Reference proteome</keyword>
<dbReference type="Pfam" id="PF00437">
    <property type="entry name" value="T2SSE"/>
    <property type="match status" value="1"/>
</dbReference>
<evidence type="ECO:0000313" key="5">
    <source>
        <dbReference type="Proteomes" id="UP000011602"/>
    </source>
</evidence>
<dbReference type="Proteomes" id="UP000011602">
    <property type="component" value="Unassembled WGS sequence"/>
</dbReference>
<dbReference type="GO" id="GO:0016887">
    <property type="term" value="F:ATP hydrolysis activity"/>
    <property type="evidence" value="ECO:0007669"/>
    <property type="project" value="InterPro"/>
</dbReference>